<dbReference type="PANTHER" id="PTHR43223">
    <property type="entry name" value="ALKYL/ARYL-SULFATASE"/>
    <property type="match status" value="1"/>
</dbReference>
<evidence type="ECO:0000259" key="8">
    <source>
        <dbReference type="Pfam" id="PF14864"/>
    </source>
</evidence>
<dbReference type="Gene3D" id="3.30.1050.10">
    <property type="entry name" value="SCP2 sterol-binding domain"/>
    <property type="match status" value="1"/>
</dbReference>
<feature type="domain" description="Metallo-beta-lactamase" evidence="6">
    <location>
        <begin position="53"/>
        <end position="105"/>
    </location>
</feature>
<evidence type="ECO:0000259" key="6">
    <source>
        <dbReference type="Pfam" id="PF00753"/>
    </source>
</evidence>
<sequence>MTRNPVPASFGDDESVVATGPSGQRAHQRQFEHLERLETRLHEVTDGVWCFVGNGLSNQTFVEGPEGLIVVDTGESVEEMAAALRAVRAHTSAPVAAVVYTHFHYCSGTRAVFDEAGGAVPVWAHERVVANLVAMSAEVAPSATRGLVHQMSMLLPAVGPDAAIHVGLGLGYRRPEHAPFTPGFIPPSDTVAVPTSTTLAGLRVDLVPAPSDADDNITIFLPELGVCINNLAWPALFNVFAIRGEPYRDPRVVIEGLDAILGFGPEHLVGAHGPPINGAAEIASAVTDARDALQFIWDQTVRGLNRGLTDGELIEFVQLPDRFERSHLTQQNYGLAEHHVRQVRSGLLGWFDGDEARLFPVPTAERCRRLVDGFGGRAEVARQASEALDADDVRWALELASWLVRSEVDGDGRCDGGSGEDRALLASVLRTIGQRTTSANVRGWCLTRALELEGAADVARHRGHRFGRRQVLAGSPATFVHTLRVLLDPDRAVGVDAHVRWRFADGLTTGLWVRNQVAVPTDGSGADLEVAMSHEALADLLSDRVAFSEAVASGAIVVTGEMDVVRHTLACFDLESLRR</sequence>
<feature type="domain" description="Alkyl sulfatase dimerisation" evidence="7">
    <location>
        <begin position="311"/>
        <end position="453"/>
    </location>
</feature>
<accession>A0A382BII5</accession>
<evidence type="ECO:0000256" key="3">
    <source>
        <dbReference type="ARBA" id="ARBA00022833"/>
    </source>
</evidence>
<evidence type="ECO:0008006" key="10">
    <source>
        <dbReference type="Google" id="ProtNLM"/>
    </source>
</evidence>
<dbReference type="InterPro" id="IPR029228">
    <property type="entry name" value="Alkyl_sulf_dimr"/>
</dbReference>
<keyword evidence="3" id="KW-0862">Zinc</keyword>
<evidence type="ECO:0000259" key="7">
    <source>
        <dbReference type="Pfam" id="PF14863"/>
    </source>
</evidence>
<dbReference type="Pfam" id="PF14864">
    <property type="entry name" value="Alkyl_sulf_C"/>
    <property type="match status" value="1"/>
</dbReference>
<gene>
    <name evidence="9" type="ORF">METZ01_LOCUS166504</name>
</gene>
<evidence type="ECO:0000256" key="1">
    <source>
        <dbReference type="ARBA" id="ARBA00022723"/>
    </source>
</evidence>
<dbReference type="SUPFAM" id="SSF55718">
    <property type="entry name" value="SCP-like"/>
    <property type="match status" value="1"/>
</dbReference>
<dbReference type="InterPro" id="IPR036866">
    <property type="entry name" value="RibonucZ/Hydroxyglut_hydro"/>
</dbReference>
<dbReference type="GO" id="GO:0018741">
    <property type="term" value="F:linear primary-alkylsulfatase activity"/>
    <property type="evidence" value="ECO:0007669"/>
    <property type="project" value="InterPro"/>
</dbReference>
<dbReference type="AlphaFoldDB" id="A0A382BII5"/>
<evidence type="ECO:0000313" key="9">
    <source>
        <dbReference type="EMBL" id="SVB13650.1"/>
    </source>
</evidence>
<dbReference type="GO" id="GO:0046983">
    <property type="term" value="F:protein dimerization activity"/>
    <property type="evidence" value="ECO:0007669"/>
    <property type="project" value="InterPro"/>
</dbReference>
<keyword evidence="2" id="KW-0378">Hydrolase</keyword>
<dbReference type="Pfam" id="PF14863">
    <property type="entry name" value="Alkyl_sulf_dimr"/>
    <property type="match status" value="1"/>
</dbReference>
<protein>
    <recommendedName>
        <fullName evidence="10">Metallo-beta-lactamase domain-containing protein</fullName>
    </recommendedName>
</protein>
<dbReference type="PANTHER" id="PTHR43223:SF2">
    <property type="entry name" value="METALLO-BETA-LACTAMASE DOMAIN-CONTAINING PROTEIN"/>
    <property type="match status" value="1"/>
</dbReference>
<dbReference type="CDD" id="cd07710">
    <property type="entry name" value="arylsulfatase_Sdsa1-like_MBL-fold"/>
    <property type="match status" value="1"/>
</dbReference>
<dbReference type="InterPro" id="IPR038536">
    <property type="entry name" value="Alkyl/aryl-sulf_dimr_sf"/>
</dbReference>
<evidence type="ECO:0000256" key="4">
    <source>
        <dbReference type="ARBA" id="ARBA00033751"/>
    </source>
</evidence>
<dbReference type="Gene3D" id="3.60.15.30">
    <property type="entry name" value="Metallo-beta-lactamase domain"/>
    <property type="match status" value="1"/>
</dbReference>
<dbReference type="InterPro" id="IPR001279">
    <property type="entry name" value="Metallo-B-lactamas"/>
</dbReference>
<evidence type="ECO:0000256" key="2">
    <source>
        <dbReference type="ARBA" id="ARBA00022801"/>
    </source>
</evidence>
<dbReference type="InterPro" id="IPR029229">
    <property type="entry name" value="Alkyl_sulf_C"/>
</dbReference>
<evidence type="ECO:0000256" key="5">
    <source>
        <dbReference type="SAM" id="MobiDB-lite"/>
    </source>
</evidence>
<dbReference type="InterPro" id="IPR044097">
    <property type="entry name" value="Bds1/SdsA1_MBL-fold"/>
</dbReference>
<keyword evidence="1" id="KW-0479">Metal-binding</keyword>
<organism evidence="9">
    <name type="scientific">marine metagenome</name>
    <dbReference type="NCBI Taxonomy" id="408172"/>
    <lineage>
        <taxon>unclassified sequences</taxon>
        <taxon>metagenomes</taxon>
        <taxon>ecological metagenomes</taxon>
    </lineage>
</organism>
<dbReference type="GO" id="GO:0046872">
    <property type="term" value="F:metal ion binding"/>
    <property type="evidence" value="ECO:0007669"/>
    <property type="project" value="UniProtKB-KW"/>
</dbReference>
<proteinExistence type="inferred from homology"/>
<dbReference type="SUPFAM" id="SSF56281">
    <property type="entry name" value="Metallo-hydrolase/oxidoreductase"/>
    <property type="match status" value="1"/>
</dbReference>
<dbReference type="InterPro" id="IPR036527">
    <property type="entry name" value="SCP2_sterol-bd_dom_sf"/>
</dbReference>
<reference evidence="9" key="1">
    <citation type="submission" date="2018-05" db="EMBL/GenBank/DDBJ databases">
        <authorList>
            <person name="Lanie J.A."/>
            <person name="Ng W.-L."/>
            <person name="Kazmierczak K.M."/>
            <person name="Andrzejewski T.M."/>
            <person name="Davidsen T.M."/>
            <person name="Wayne K.J."/>
            <person name="Tettelin H."/>
            <person name="Glass J.I."/>
            <person name="Rusch D."/>
            <person name="Podicherti R."/>
            <person name="Tsui H.-C.T."/>
            <person name="Winkler M.E."/>
        </authorList>
    </citation>
    <scope>NUCLEOTIDE SEQUENCE</scope>
</reference>
<dbReference type="EMBL" id="UINC01029987">
    <property type="protein sequence ID" value="SVB13650.1"/>
    <property type="molecule type" value="Genomic_DNA"/>
</dbReference>
<dbReference type="GO" id="GO:0018909">
    <property type="term" value="P:dodecyl sulfate metabolic process"/>
    <property type="evidence" value="ECO:0007669"/>
    <property type="project" value="InterPro"/>
</dbReference>
<name>A0A382BII5_9ZZZZ</name>
<dbReference type="Pfam" id="PF00753">
    <property type="entry name" value="Lactamase_B"/>
    <property type="match status" value="1"/>
</dbReference>
<dbReference type="InterPro" id="IPR052195">
    <property type="entry name" value="Bact_Alkyl/Aryl-Sulfatase"/>
</dbReference>
<comment type="similarity">
    <text evidence="4">Belongs to the metallo-beta-lactamase superfamily. Type III sulfatase family.</text>
</comment>
<dbReference type="Gene3D" id="1.25.40.880">
    <property type="entry name" value="Alkyl sulfatase, dimerisation domain"/>
    <property type="match status" value="1"/>
</dbReference>
<feature type="region of interest" description="Disordered" evidence="5">
    <location>
        <begin position="1"/>
        <end position="25"/>
    </location>
</feature>
<feature type="domain" description="Alkyl sulfatase C-terminal" evidence="8">
    <location>
        <begin position="473"/>
        <end position="573"/>
    </location>
</feature>